<proteinExistence type="predicted"/>
<dbReference type="PANTHER" id="PTHR43405">
    <property type="entry name" value="GLYCOSYL HYDROLASE DIGH"/>
    <property type="match status" value="1"/>
</dbReference>
<dbReference type="EMBL" id="JBHUJB010000061">
    <property type="protein sequence ID" value="MFD2159970.1"/>
    <property type="molecule type" value="Genomic_DNA"/>
</dbReference>
<evidence type="ECO:0000256" key="1">
    <source>
        <dbReference type="ARBA" id="ARBA00022729"/>
    </source>
</evidence>
<feature type="domain" description="Glycosyl hydrolase-like 10" evidence="2">
    <location>
        <begin position="33"/>
        <end position="314"/>
    </location>
</feature>
<evidence type="ECO:0000313" key="3">
    <source>
        <dbReference type="EMBL" id="MFD2159970.1"/>
    </source>
</evidence>
<reference evidence="4" key="1">
    <citation type="journal article" date="2019" name="Int. J. Syst. Evol. Microbiol.">
        <title>The Global Catalogue of Microorganisms (GCM) 10K type strain sequencing project: providing services to taxonomists for standard genome sequencing and annotation.</title>
        <authorList>
            <consortium name="The Broad Institute Genomics Platform"/>
            <consortium name="The Broad Institute Genome Sequencing Center for Infectious Disease"/>
            <person name="Wu L."/>
            <person name="Ma J."/>
        </authorList>
    </citation>
    <scope>NUCLEOTIDE SEQUENCE [LARGE SCALE GENOMIC DNA]</scope>
    <source>
        <strain evidence="4">CCUG 57942</strain>
    </source>
</reference>
<protein>
    <submittedName>
        <fullName evidence="3">Glycoside hydrolase family 10 protein</fullName>
    </submittedName>
</protein>
<sequence length="478" mass="53639">MIRILTILFLSSLGLKAQHYVQSNEQPPQFPREFRAAWIATVYNIDWPSKKGLPPATQKAELIAMLNKAQSLNLNAVIFQVRPNADALYKSGYEPWSHWLSGTMGKYPGYDPLAFCIKEAHARGIEVHAWFNPFRALPNKDLATSSKHVTRTHPQHVKTYKTYKWLNPADSFTQKRALAVILDVVKRYDVDGVHIDDYFYPYPTVVNGRPSPNFPDGKTNAQRRAYVDAFVKNMYQSVKATKPWVRVGISPFGIWRPGVPTGIEAGIDAYDHLCADSRKWLKNGWLDYLSPQLYWRDQPTKQSYSLLLNWWRQQGTRPVWPGIATARIKSTEDPGRPASEITKQVQLSRSIGRNWAGSIHWSMKSLMQNRGGITTSLQKGAYSVPALVPPMPWISSKAPNSPIIGASKSGSNTILSITRVPGVQTFAIQVRYGKQWSSVAVVSQRSISLKGQPSAIAVTAVDRYGTASAPRVITLHLR</sequence>
<dbReference type="PANTHER" id="PTHR43405:SF1">
    <property type="entry name" value="GLYCOSYL HYDROLASE DIGH"/>
    <property type="match status" value="1"/>
</dbReference>
<keyword evidence="1" id="KW-0732">Signal</keyword>
<dbReference type="Pfam" id="PF02638">
    <property type="entry name" value="GHL10"/>
    <property type="match status" value="1"/>
</dbReference>
<name>A0ABW4ZE44_9BACT</name>
<dbReference type="Proteomes" id="UP001597389">
    <property type="component" value="Unassembled WGS sequence"/>
</dbReference>
<dbReference type="Gene3D" id="3.20.20.80">
    <property type="entry name" value="Glycosidases"/>
    <property type="match status" value="1"/>
</dbReference>
<dbReference type="InterPro" id="IPR003790">
    <property type="entry name" value="GHL10"/>
</dbReference>
<evidence type="ECO:0000313" key="4">
    <source>
        <dbReference type="Proteomes" id="UP001597389"/>
    </source>
</evidence>
<dbReference type="InterPro" id="IPR052177">
    <property type="entry name" value="Divisome_Glycosyl_Hydrolase"/>
</dbReference>
<keyword evidence="3" id="KW-0378">Hydrolase</keyword>
<keyword evidence="4" id="KW-1185">Reference proteome</keyword>
<evidence type="ECO:0000259" key="2">
    <source>
        <dbReference type="Pfam" id="PF02638"/>
    </source>
</evidence>
<dbReference type="InterPro" id="IPR017853">
    <property type="entry name" value="GH"/>
</dbReference>
<dbReference type="SUPFAM" id="SSF51445">
    <property type="entry name" value="(Trans)glycosidases"/>
    <property type="match status" value="1"/>
</dbReference>
<gene>
    <name evidence="3" type="ORF">ACFSW8_13765</name>
</gene>
<dbReference type="GO" id="GO:0016787">
    <property type="term" value="F:hydrolase activity"/>
    <property type="evidence" value="ECO:0007669"/>
    <property type="project" value="UniProtKB-KW"/>
</dbReference>
<dbReference type="RefSeq" id="WP_377178513.1">
    <property type="nucleotide sequence ID" value="NZ_JBHUJB010000061.1"/>
</dbReference>
<accession>A0ABW4ZE44</accession>
<comment type="caution">
    <text evidence="3">The sequence shown here is derived from an EMBL/GenBank/DDBJ whole genome shotgun (WGS) entry which is preliminary data.</text>
</comment>
<organism evidence="3 4">
    <name type="scientific">Rubritalea tangerina</name>
    <dbReference type="NCBI Taxonomy" id="430798"/>
    <lineage>
        <taxon>Bacteria</taxon>
        <taxon>Pseudomonadati</taxon>
        <taxon>Verrucomicrobiota</taxon>
        <taxon>Verrucomicrobiia</taxon>
        <taxon>Verrucomicrobiales</taxon>
        <taxon>Rubritaleaceae</taxon>
        <taxon>Rubritalea</taxon>
    </lineage>
</organism>